<evidence type="ECO:0000259" key="1">
    <source>
        <dbReference type="PROSITE" id="PS51186"/>
    </source>
</evidence>
<accession>A0ABC9PZU8</accession>
<comment type="caution">
    <text evidence="2">The sequence shown here is derived from an EMBL/GenBank/DDBJ whole genome shotgun (WGS) entry which is preliminary data.</text>
</comment>
<keyword evidence="2" id="KW-0012">Acyltransferase</keyword>
<sequence length="168" mass="19333">MKRMVVNMTNNDTIMLRHYVPQDYSMLEAFQLSESDLKFVKTPEENITAAMSDNERYPIVVMDGRQCVAFFTLHRGKGVAPFSDNQDAVFFRSFSVDQRYRNKGIGKVVMEKLAPFIISTFQDINEIVLTVNTDNPHAMALYRQQGYQYMGDSMFVGRPVHIMALTIK</sequence>
<dbReference type="EC" id="2.3.1.-" evidence="2"/>
<dbReference type="InterPro" id="IPR000182">
    <property type="entry name" value="GNAT_dom"/>
</dbReference>
<evidence type="ECO:0000313" key="3">
    <source>
        <dbReference type="Proteomes" id="UP000003093"/>
    </source>
</evidence>
<proteinExistence type="predicted"/>
<dbReference type="Gene3D" id="3.40.630.30">
    <property type="match status" value="1"/>
</dbReference>
<dbReference type="SUPFAM" id="SSF55729">
    <property type="entry name" value="Acyl-CoA N-acyltransferases (Nat)"/>
    <property type="match status" value="1"/>
</dbReference>
<protein>
    <submittedName>
        <fullName evidence="2">Acetyltransferase</fullName>
        <ecNumber evidence="2">2.3.1.-</ecNumber>
    </submittedName>
</protein>
<evidence type="ECO:0000313" key="2">
    <source>
        <dbReference type="EMBL" id="EIA13835.1"/>
    </source>
</evidence>
<keyword evidence="2" id="KW-0808">Transferase</keyword>
<dbReference type="InterPro" id="IPR016181">
    <property type="entry name" value="Acyl_CoA_acyltransferase"/>
</dbReference>
<dbReference type="CDD" id="cd04301">
    <property type="entry name" value="NAT_SF"/>
    <property type="match status" value="1"/>
</dbReference>
<dbReference type="Proteomes" id="UP000003093">
    <property type="component" value="Unassembled WGS sequence"/>
</dbReference>
<dbReference type="GO" id="GO:0016746">
    <property type="term" value="F:acyltransferase activity"/>
    <property type="evidence" value="ECO:0007669"/>
    <property type="project" value="UniProtKB-KW"/>
</dbReference>
<dbReference type="EMBL" id="AIDT01000010">
    <property type="protein sequence ID" value="EIA13835.1"/>
    <property type="molecule type" value="Genomic_DNA"/>
</dbReference>
<dbReference type="PROSITE" id="PS51186">
    <property type="entry name" value="GNAT"/>
    <property type="match status" value="1"/>
</dbReference>
<name>A0ABC9PZU8_STAA5</name>
<dbReference type="AlphaFoldDB" id="A0ABC9PZU8"/>
<gene>
    <name evidence="2" type="ORF">ST398NM02_0533</name>
</gene>
<dbReference type="Pfam" id="PF00583">
    <property type="entry name" value="Acetyltransf_1"/>
    <property type="match status" value="1"/>
</dbReference>
<feature type="domain" description="N-acetyltransferase" evidence="1">
    <location>
        <begin position="14"/>
        <end position="168"/>
    </location>
</feature>
<reference evidence="2 3" key="1">
    <citation type="journal article" date="2012" name="MBio">
        <title>Identification of a highly transmissible animal-independent Staphylococcus aureus ST398 clone with distinct genomic and cell adhesion properties.</title>
        <authorList>
            <person name="Uhlemann A.C."/>
            <person name="Porcella S.F."/>
            <person name="Trivedi S."/>
            <person name="Sullivan S.B."/>
            <person name="Hafer C."/>
            <person name="Kennedy A.D."/>
            <person name="Barbian K.D."/>
            <person name="McCarthy A.J."/>
            <person name="Street C."/>
            <person name="Hirschberg D.L."/>
            <person name="Lipkin W.I."/>
            <person name="Lindsay J.A."/>
            <person name="DeLeo F.R."/>
            <person name="Lowy F.D."/>
        </authorList>
    </citation>
    <scope>NUCLEOTIDE SEQUENCE [LARGE SCALE GENOMIC DNA]</scope>
    <source>
        <strain evidence="2 3">DR10</strain>
    </source>
</reference>
<organism evidence="2 3">
    <name type="scientific">Staphylococcus aureus subsp. aureus DR10</name>
    <dbReference type="NCBI Taxonomy" id="1155079"/>
    <lineage>
        <taxon>Bacteria</taxon>
        <taxon>Bacillati</taxon>
        <taxon>Bacillota</taxon>
        <taxon>Bacilli</taxon>
        <taxon>Bacillales</taxon>
        <taxon>Staphylococcaceae</taxon>
        <taxon>Staphylococcus</taxon>
    </lineage>
</organism>